<dbReference type="PANTHER" id="PTHR34322">
    <property type="entry name" value="TRANSPOSASE, Y1_TNP DOMAIN-CONTAINING"/>
    <property type="match status" value="1"/>
</dbReference>
<dbReference type="Gene3D" id="3.30.70.1290">
    <property type="entry name" value="Transposase IS200-like"/>
    <property type="match status" value="1"/>
</dbReference>
<dbReference type="PANTHER" id="PTHR34322:SF2">
    <property type="entry name" value="TRANSPOSASE IS200-LIKE DOMAIN-CONTAINING PROTEIN"/>
    <property type="match status" value="1"/>
</dbReference>
<dbReference type="EMBL" id="LGYO01000020">
    <property type="protein sequence ID" value="KNZ42054.1"/>
    <property type="molecule type" value="Genomic_DNA"/>
</dbReference>
<accession>A0A0L6U0L1</accession>
<name>A0A0L6U0L1_9FIRM</name>
<dbReference type="SUPFAM" id="SSF143422">
    <property type="entry name" value="Transposase IS200-like"/>
    <property type="match status" value="1"/>
</dbReference>
<dbReference type="OrthoDB" id="9788881at2"/>
<dbReference type="InterPro" id="IPR002686">
    <property type="entry name" value="Transposase_17"/>
</dbReference>
<dbReference type="AlphaFoldDB" id="A0A0L6U0L1"/>
<feature type="domain" description="Transposase IS200-like" evidence="1">
    <location>
        <begin position="12"/>
        <end position="67"/>
    </location>
</feature>
<dbReference type="Proteomes" id="UP000036873">
    <property type="component" value="Unassembled WGS sequence"/>
</dbReference>
<dbReference type="Pfam" id="PF01797">
    <property type="entry name" value="Y1_Tnp"/>
    <property type="match status" value="1"/>
</dbReference>
<comment type="caution">
    <text evidence="2">The sequence shown here is derived from an EMBL/GenBank/DDBJ whole genome shotgun (WGS) entry which is preliminary data.</text>
</comment>
<evidence type="ECO:0000259" key="1">
    <source>
        <dbReference type="Pfam" id="PF01797"/>
    </source>
</evidence>
<dbReference type="GO" id="GO:0006313">
    <property type="term" value="P:DNA transposition"/>
    <property type="evidence" value="ECO:0007669"/>
    <property type="project" value="InterPro"/>
</dbReference>
<dbReference type="STRING" id="52689.AKG39_08460"/>
<sequence length="72" mass="8695">MGRKPMIEYSGGIYHLIQRGNNREFIFEHKEDKAFYLELVRECQKIMGFECYGYVVMGNHYHMIIKRHEVPI</sequence>
<keyword evidence="3" id="KW-1185">Reference proteome</keyword>
<evidence type="ECO:0000313" key="3">
    <source>
        <dbReference type="Proteomes" id="UP000036873"/>
    </source>
</evidence>
<evidence type="ECO:0000313" key="2">
    <source>
        <dbReference type="EMBL" id="KNZ42054.1"/>
    </source>
</evidence>
<gene>
    <name evidence="2" type="ORF">AKG39_08460</name>
</gene>
<proteinExistence type="predicted"/>
<protein>
    <recommendedName>
        <fullName evidence="1">Transposase IS200-like domain-containing protein</fullName>
    </recommendedName>
</protein>
<dbReference type="GO" id="GO:0003677">
    <property type="term" value="F:DNA binding"/>
    <property type="evidence" value="ECO:0007669"/>
    <property type="project" value="InterPro"/>
</dbReference>
<dbReference type="InterPro" id="IPR036515">
    <property type="entry name" value="Transposase_17_sf"/>
</dbReference>
<dbReference type="GO" id="GO:0004803">
    <property type="term" value="F:transposase activity"/>
    <property type="evidence" value="ECO:0007669"/>
    <property type="project" value="InterPro"/>
</dbReference>
<organism evidence="2 3">
    <name type="scientific">Acetobacterium bakii</name>
    <dbReference type="NCBI Taxonomy" id="52689"/>
    <lineage>
        <taxon>Bacteria</taxon>
        <taxon>Bacillati</taxon>
        <taxon>Bacillota</taxon>
        <taxon>Clostridia</taxon>
        <taxon>Eubacteriales</taxon>
        <taxon>Eubacteriaceae</taxon>
        <taxon>Acetobacterium</taxon>
    </lineage>
</organism>
<reference evidence="3" key="1">
    <citation type="submission" date="2015-07" db="EMBL/GenBank/DDBJ databases">
        <title>Draft genome sequence of Acetobacterium bakii DSM 8293, a potential psychrophilic chemical producer through syngas fermentation.</title>
        <authorList>
            <person name="Song Y."/>
            <person name="Hwang S."/>
            <person name="Cho B.-K."/>
        </authorList>
    </citation>
    <scope>NUCLEOTIDE SEQUENCE [LARGE SCALE GENOMIC DNA]</scope>
    <source>
        <strain evidence="3">DSM 8239</strain>
    </source>
</reference>